<feature type="compositionally biased region" description="Polar residues" evidence="1">
    <location>
        <begin position="1"/>
        <end position="15"/>
    </location>
</feature>
<dbReference type="EMBL" id="ML975155">
    <property type="protein sequence ID" value="KAF1813527.1"/>
    <property type="molecule type" value="Genomic_DNA"/>
</dbReference>
<feature type="compositionally biased region" description="Polar residues" evidence="1">
    <location>
        <begin position="497"/>
        <end position="509"/>
    </location>
</feature>
<keyword evidence="4" id="KW-1185">Reference proteome</keyword>
<evidence type="ECO:0000313" key="5">
    <source>
        <dbReference type="RefSeq" id="XP_033535158.1"/>
    </source>
</evidence>
<evidence type="ECO:0000259" key="2">
    <source>
        <dbReference type="Pfam" id="PF11001"/>
    </source>
</evidence>
<dbReference type="InterPro" id="IPR021264">
    <property type="entry name" value="AFUB_079030/YDR124W-like"/>
</dbReference>
<feature type="compositionally biased region" description="Basic and acidic residues" evidence="1">
    <location>
        <begin position="477"/>
        <end position="496"/>
    </location>
</feature>
<reference evidence="3 5" key="1">
    <citation type="submission" date="2020-01" db="EMBL/GenBank/DDBJ databases">
        <authorList>
            <consortium name="DOE Joint Genome Institute"/>
            <person name="Haridas S."/>
            <person name="Albert R."/>
            <person name="Binder M."/>
            <person name="Bloem J."/>
            <person name="Labutti K."/>
            <person name="Salamov A."/>
            <person name="Andreopoulos B."/>
            <person name="Baker S.E."/>
            <person name="Barry K."/>
            <person name="Bills G."/>
            <person name="Bluhm B.H."/>
            <person name="Cannon C."/>
            <person name="Castanera R."/>
            <person name="Culley D.E."/>
            <person name="Daum C."/>
            <person name="Ezra D."/>
            <person name="Gonzalez J.B."/>
            <person name="Henrissat B."/>
            <person name="Kuo A."/>
            <person name="Liang C."/>
            <person name="Lipzen A."/>
            <person name="Lutzoni F."/>
            <person name="Magnuson J."/>
            <person name="Mondo S."/>
            <person name="Nolan M."/>
            <person name="Ohm R."/>
            <person name="Pangilinan J."/>
            <person name="Park H.-J."/>
            <person name="Ramirez L."/>
            <person name="Alfaro M."/>
            <person name="Sun H."/>
            <person name="Tritt A."/>
            <person name="Yoshinaga Y."/>
            <person name="Zwiers L.-H."/>
            <person name="Turgeon B.G."/>
            <person name="Goodwin S.B."/>
            <person name="Spatafora J.W."/>
            <person name="Crous P.W."/>
            <person name="Grigoriev I.V."/>
        </authorList>
    </citation>
    <scope>NUCLEOTIDE SEQUENCE</scope>
    <source>
        <strain evidence="3 5">CBS 781.70</strain>
    </source>
</reference>
<evidence type="ECO:0000313" key="4">
    <source>
        <dbReference type="Proteomes" id="UP000504638"/>
    </source>
</evidence>
<dbReference type="RefSeq" id="XP_033535158.1">
    <property type="nucleotide sequence ID" value="XM_033675219.1"/>
</dbReference>
<reference evidence="5" key="2">
    <citation type="submission" date="2020-04" db="EMBL/GenBank/DDBJ databases">
        <authorList>
            <consortium name="NCBI Genome Project"/>
        </authorList>
    </citation>
    <scope>NUCLEOTIDE SEQUENCE</scope>
    <source>
        <strain evidence="5">CBS 781.70</strain>
    </source>
</reference>
<feature type="domain" description="Subtelomeric hrmA-associated cluster protein AFUB-079030/YDR124W-like helical bundle" evidence="2">
    <location>
        <begin position="303"/>
        <end position="440"/>
    </location>
</feature>
<dbReference type="Pfam" id="PF11001">
    <property type="entry name" value="AFUB_07903_YDR124W_hel"/>
    <property type="match status" value="1"/>
</dbReference>
<dbReference type="InterPro" id="IPR047092">
    <property type="entry name" value="AFUB_07903/YDR124W-like_hel"/>
</dbReference>
<evidence type="ECO:0000256" key="1">
    <source>
        <dbReference type="SAM" id="MobiDB-lite"/>
    </source>
</evidence>
<accession>A0A6G1G628</accession>
<name>A0A6G1G628_9PEZI</name>
<dbReference type="Proteomes" id="UP000504638">
    <property type="component" value="Unplaced"/>
</dbReference>
<dbReference type="GeneID" id="54415789"/>
<evidence type="ECO:0000313" key="3">
    <source>
        <dbReference type="EMBL" id="KAF1813527.1"/>
    </source>
</evidence>
<sequence>MARGTQSNVPTGPTKRNTKRLRCNLDGNEGVRPGSVSGQRIGQLNRRATAKVHAQRVGRTAAVATNMELDTEPERLDKVEERNGCRTEPQAIGSPGGAGLREHNQLELSPTGEEPQIEGNITRLPYSVNQLSVSDQSSRSSKTLNKTLLKEVQELFGVNPVEMNVAVRDAHGRVHVLSSGCPQPDFGYTYLSRAMTSTQPMVHSSGYPLAAEPAQGSLAAVETQLVPEKIPSSKPKGRRRSSSSTDLPMEGESRRRKQARLDTTVATKTVDAKASVITDEGEAEAEMFLNRTRSNGVPVMSIRIGDETAVIAFYREGFECIQQMAVKMILKEWIKATEPKKQTNFPYISTKKFGKNGKVPPWWPEQVKHMEPDHLCKKDRNELALHILRNMRAEEIRQPSWVDWLKKSTSSKTFTFEGDKGNMDKAAQREKILGQIYTLAGREEEYLNGDIDGDTTVHLDVLPSSLPRIPPRRRRKESQPKPNEEPVETERVKIQEDTISNPRTPSVASVEQEGRHRSPSPPPQQPDTGFFVNQDENIAPITQFPAESMPWAGEGFEADSKYEPDSITEPLTATSSFMSFVEPPTWTYTSPAPTSMQGLYYAPPTATAETIGMEDSAAANPMAPEMCYANSNAEAPGFVFSQPTGWEYGNYVSCGGIVGGSASYYS</sequence>
<feature type="region of interest" description="Disordered" evidence="1">
    <location>
        <begin position="225"/>
        <end position="264"/>
    </location>
</feature>
<reference evidence="5" key="3">
    <citation type="submission" date="2025-04" db="UniProtKB">
        <authorList>
            <consortium name="RefSeq"/>
        </authorList>
    </citation>
    <scope>IDENTIFICATION</scope>
    <source>
        <strain evidence="5">CBS 781.70</strain>
    </source>
</reference>
<dbReference type="OrthoDB" id="5338458at2759"/>
<feature type="region of interest" description="Disordered" evidence="1">
    <location>
        <begin position="462"/>
        <end position="531"/>
    </location>
</feature>
<protein>
    <recommendedName>
        <fullName evidence="2">Subtelomeric hrmA-associated cluster protein AFUB-079030/YDR124W-like helical bundle domain-containing protein</fullName>
    </recommendedName>
</protein>
<feature type="region of interest" description="Disordered" evidence="1">
    <location>
        <begin position="78"/>
        <end position="103"/>
    </location>
</feature>
<feature type="region of interest" description="Disordered" evidence="1">
    <location>
        <begin position="1"/>
        <end position="38"/>
    </location>
</feature>
<dbReference type="PANTHER" id="PTHR36102:SF1">
    <property type="entry name" value="YDR124W-LIKE HELICAL BUNDLE DOMAIN-CONTAINING PROTEIN"/>
    <property type="match status" value="1"/>
</dbReference>
<dbReference type="PANTHER" id="PTHR36102">
    <property type="entry name" value="CHROMOSOME 10, WHOLE GENOME SHOTGUN SEQUENCE"/>
    <property type="match status" value="1"/>
</dbReference>
<dbReference type="AlphaFoldDB" id="A0A6G1G628"/>
<gene>
    <name evidence="3 5" type="ORF">P152DRAFT_323137</name>
</gene>
<organism evidence="3">
    <name type="scientific">Eremomyces bilateralis CBS 781.70</name>
    <dbReference type="NCBI Taxonomy" id="1392243"/>
    <lineage>
        <taxon>Eukaryota</taxon>
        <taxon>Fungi</taxon>
        <taxon>Dikarya</taxon>
        <taxon>Ascomycota</taxon>
        <taxon>Pezizomycotina</taxon>
        <taxon>Dothideomycetes</taxon>
        <taxon>Dothideomycetes incertae sedis</taxon>
        <taxon>Eremomycetales</taxon>
        <taxon>Eremomycetaceae</taxon>
        <taxon>Eremomyces</taxon>
    </lineage>
</organism>
<proteinExistence type="predicted"/>